<dbReference type="Pfam" id="PF02852">
    <property type="entry name" value="Pyr_redox_dim"/>
    <property type="match status" value="1"/>
</dbReference>
<keyword evidence="13" id="KW-1185">Reference proteome</keyword>
<dbReference type="Proteomes" id="UP001266099">
    <property type="component" value="Unassembled WGS sequence"/>
</dbReference>
<organism evidence="12 13">
    <name type="scientific">Arcanobacterium hippocoleae</name>
    <dbReference type="NCBI Taxonomy" id="149017"/>
    <lineage>
        <taxon>Bacteria</taxon>
        <taxon>Bacillati</taxon>
        <taxon>Actinomycetota</taxon>
        <taxon>Actinomycetes</taxon>
        <taxon>Actinomycetales</taxon>
        <taxon>Actinomycetaceae</taxon>
        <taxon>Arcanobacterium</taxon>
    </lineage>
</organism>
<dbReference type="InterPro" id="IPR023753">
    <property type="entry name" value="FAD/NAD-binding_dom"/>
</dbReference>
<dbReference type="PROSITE" id="PS00076">
    <property type="entry name" value="PYRIDINE_REDOX_1"/>
    <property type="match status" value="1"/>
</dbReference>
<dbReference type="PRINTS" id="PR00368">
    <property type="entry name" value="FADPNR"/>
</dbReference>
<keyword evidence="6 9" id="KW-0560">Oxidoreductase</keyword>
<evidence type="ECO:0000256" key="1">
    <source>
        <dbReference type="ARBA" id="ARBA00001974"/>
    </source>
</evidence>
<dbReference type="SUPFAM" id="SSF51905">
    <property type="entry name" value="FAD/NAD(P)-binding domain"/>
    <property type="match status" value="1"/>
</dbReference>
<sequence>MPFSPATLETTHVDLAVIGFGKAGKTLAAKFAKTGKKVVLIEQDPAMFGGTCINIGCVPTKTLLHDATASHSHQFSDDFYQQAMSRKRTLREKMNAANLAMMEKPGVLVVVAHAEFIDERKLKLTAGTDELEVTADQIIINTGATPVMTPITGLGDNPLLDPRVLTSTELIDRENLPRRLAVIGAGYIALELANISAHFGSSVTILNRNESILPHESEQTRATVEKILSDAGITFMHQTWVEKVAAPADPTAPLTIHTNHASFDTDALLIAIGRKPNIDGLNLAAAGIEVKNGAIFTDEFLRTTARNIWAVGDVNGGLQHTYISFDDHRIVADQLLHGKDLSGRSLLNRGAVPTTTFLTPPLSRVGLTAEKAKELAAENNWEVAIANREVSSLATMPRAKAVNDTRGFMEIVVDKKSEQILGATLFCIDSQELINLITLAMDHQLPYTSLRDRIYTHPATTEALNELLAEI</sequence>
<dbReference type="InterPro" id="IPR016156">
    <property type="entry name" value="FAD/NAD-linked_Rdtase_dimer_sf"/>
</dbReference>
<comment type="caution">
    <text evidence="12">The sequence shown here is derived from an EMBL/GenBank/DDBJ whole genome shotgun (WGS) entry which is preliminary data.</text>
</comment>
<evidence type="ECO:0000256" key="3">
    <source>
        <dbReference type="ARBA" id="ARBA00022630"/>
    </source>
</evidence>
<keyword evidence="4 9" id="KW-0274">FAD</keyword>
<keyword evidence="12" id="KW-0670">Pyruvate</keyword>
<keyword evidence="8 9" id="KW-0676">Redox-active center</keyword>
<dbReference type="Gene3D" id="3.50.50.60">
    <property type="entry name" value="FAD/NAD(P)-binding domain"/>
    <property type="match status" value="2"/>
</dbReference>
<evidence type="ECO:0000256" key="5">
    <source>
        <dbReference type="ARBA" id="ARBA00022857"/>
    </source>
</evidence>
<evidence type="ECO:0000256" key="7">
    <source>
        <dbReference type="ARBA" id="ARBA00023157"/>
    </source>
</evidence>
<evidence type="ECO:0000259" key="10">
    <source>
        <dbReference type="Pfam" id="PF02852"/>
    </source>
</evidence>
<dbReference type="RefSeq" id="WP_309954747.1">
    <property type="nucleotide sequence ID" value="NZ_JAVDUJ010000001.1"/>
</dbReference>
<protein>
    <submittedName>
        <fullName evidence="12">Pyruvate/2-oxoglutarate dehydrogenase complex dihydrolipoamide dehydrogenase (E3) component</fullName>
    </submittedName>
</protein>
<comment type="cofactor">
    <cofactor evidence="1">
        <name>FAD</name>
        <dbReference type="ChEBI" id="CHEBI:57692"/>
    </cofactor>
</comment>
<evidence type="ECO:0000256" key="2">
    <source>
        <dbReference type="ARBA" id="ARBA00007532"/>
    </source>
</evidence>
<dbReference type="Pfam" id="PF07992">
    <property type="entry name" value="Pyr_redox_2"/>
    <property type="match status" value="1"/>
</dbReference>
<dbReference type="InterPro" id="IPR001100">
    <property type="entry name" value="Pyr_nuc-diS_OxRdtase"/>
</dbReference>
<proteinExistence type="inferred from homology"/>
<name>A0ABU1T028_9ACTO</name>
<dbReference type="PIRSF" id="PIRSF000350">
    <property type="entry name" value="Mercury_reductase_MerA"/>
    <property type="match status" value="1"/>
</dbReference>
<evidence type="ECO:0000313" key="13">
    <source>
        <dbReference type="Proteomes" id="UP001266099"/>
    </source>
</evidence>
<feature type="domain" description="Pyridine nucleotide-disulphide oxidoreductase dimerisation" evidence="10">
    <location>
        <begin position="352"/>
        <end position="466"/>
    </location>
</feature>
<comment type="similarity">
    <text evidence="2 9">Belongs to the class-I pyridine nucleotide-disulfide oxidoreductase family.</text>
</comment>
<gene>
    <name evidence="12" type="ORF">J2S36_000261</name>
</gene>
<dbReference type="Gene3D" id="3.30.390.30">
    <property type="match status" value="1"/>
</dbReference>
<evidence type="ECO:0000256" key="8">
    <source>
        <dbReference type="ARBA" id="ARBA00023284"/>
    </source>
</evidence>
<accession>A0ABU1T028</accession>
<dbReference type="InterPro" id="IPR012999">
    <property type="entry name" value="Pyr_OxRdtase_I_AS"/>
</dbReference>
<dbReference type="InterPro" id="IPR036188">
    <property type="entry name" value="FAD/NAD-bd_sf"/>
</dbReference>
<evidence type="ECO:0000313" key="12">
    <source>
        <dbReference type="EMBL" id="MDR6938718.1"/>
    </source>
</evidence>
<dbReference type="EMBL" id="JAVDUJ010000001">
    <property type="protein sequence ID" value="MDR6938718.1"/>
    <property type="molecule type" value="Genomic_DNA"/>
</dbReference>
<dbReference type="PRINTS" id="PR00411">
    <property type="entry name" value="PNDRDTASEI"/>
</dbReference>
<evidence type="ECO:0000259" key="11">
    <source>
        <dbReference type="Pfam" id="PF07992"/>
    </source>
</evidence>
<evidence type="ECO:0000256" key="6">
    <source>
        <dbReference type="ARBA" id="ARBA00023002"/>
    </source>
</evidence>
<feature type="domain" description="FAD/NAD(P)-binding" evidence="11">
    <location>
        <begin position="14"/>
        <end position="323"/>
    </location>
</feature>
<keyword evidence="3 9" id="KW-0285">Flavoprotein</keyword>
<reference evidence="12 13" key="1">
    <citation type="submission" date="2023-07" db="EMBL/GenBank/DDBJ databases">
        <title>Sequencing the genomes of 1000 actinobacteria strains.</title>
        <authorList>
            <person name="Klenk H.-P."/>
        </authorList>
    </citation>
    <scope>NUCLEOTIDE SEQUENCE [LARGE SCALE GENOMIC DNA]</scope>
    <source>
        <strain evidence="12 13">DSM 15539</strain>
    </source>
</reference>
<dbReference type="InterPro" id="IPR004099">
    <property type="entry name" value="Pyr_nucl-diS_OxRdtase_dimer"/>
</dbReference>
<dbReference type="PANTHER" id="PTHR43014:SF4">
    <property type="entry name" value="PYRIDINE NUCLEOTIDE-DISULFIDE OXIDOREDUCTASE RCLA-RELATED"/>
    <property type="match status" value="1"/>
</dbReference>
<keyword evidence="7" id="KW-1015">Disulfide bond</keyword>
<dbReference type="PANTHER" id="PTHR43014">
    <property type="entry name" value="MERCURIC REDUCTASE"/>
    <property type="match status" value="1"/>
</dbReference>
<evidence type="ECO:0000256" key="9">
    <source>
        <dbReference type="RuleBase" id="RU003691"/>
    </source>
</evidence>
<dbReference type="SUPFAM" id="SSF55424">
    <property type="entry name" value="FAD/NAD-linked reductases, dimerisation (C-terminal) domain"/>
    <property type="match status" value="1"/>
</dbReference>
<keyword evidence="5" id="KW-0521">NADP</keyword>
<evidence type="ECO:0000256" key="4">
    <source>
        <dbReference type="ARBA" id="ARBA00022827"/>
    </source>
</evidence>